<feature type="transmembrane region" description="Helical" evidence="6">
    <location>
        <begin position="6"/>
        <end position="28"/>
    </location>
</feature>
<evidence type="ECO:0000256" key="4">
    <source>
        <dbReference type="ARBA" id="ARBA00023136"/>
    </source>
</evidence>
<dbReference type="Proteomes" id="UP001150062">
    <property type="component" value="Unassembled WGS sequence"/>
</dbReference>
<name>A0ABQ8XUV4_9EUKA</name>
<accession>A0ABQ8XUV4</accession>
<dbReference type="PANTHER" id="PTHR11040:SF140">
    <property type="entry name" value="ZRT (ZRT), IRT- (IRT-) LIKE PROTEIN TRANSPORTER"/>
    <property type="match status" value="1"/>
</dbReference>
<comment type="caution">
    <text evidence="7">The sequence shown here is derived from an EMBL/GenBank/DDBJ whole genome shotgun (WGS) entry which is preliminary data.</text>
</comment>
<evidence type="ECO:0000313" key="8">
    <source>
        <dbReference type="Proteomes" id="UP001150062"/>
    </source>
</evidence>
<feature type="transmembrane region" description="Helical" evidence="6">
    <location>
        <begin position="71"/>
        <end position="98"/>
    </location>
</feature>
<keyword evidence="8" id="KW-1185">Reference proteome</keyword>
<reference evidence="7" key="1">
    <citation type="submission" date="2022-08" db="EMBL/GenBank/DDBJ databases">
        <title>Novel sulfate-reducing endosymbionts in the free-living metamonad Anaeramoeba.</title>
        <authorList>
            <person name="Jerlstrom-Hultqvist J."/>
            <person name="Cepicka I."/>
            <person name="Gallot-Lavallee L."/>
            <person name="Salas-Leiva D."/>
            <person name="Curtis B.A."/>
            <person name="Zahonova K."/>
            <person name="Pipaliya S."/>
            <person name="Dacks J."/>
            <person name="Roger A.J."/>
        </authorList>
    </citation>
    <scope>NUCLEOTIDE SEQUENCE</scope>
    <source>
        <strain evidence="7">Schooner1</strain>
    </source>
</reference>
<dbReference type="PANTHER" id="PTHR11040">
    <property type="entry name" value="ZINC/IRON TRANSPORTER"/>
    <property type="match status" value="1"/>
</dbReference>
<feature type="region of interest" description="Disordered" evidence="5">
    <location>
        <begin position="120"/>
        <end position="155"/>
    </location>
</feature>
<evidence type="ECO:0000256" key="5">
    <source>
        <dbReference type="SAM" id="MobiDB-lite"/>
    </source>
</evidence>
<feature type="compositionally biased region" description="Acidic residues" evidence="5">
    <location>
        <begin position="128"/>
        <end position="138"/>
    </location>
</feature>
<gene>
    <name evidence="7" type="ORF">M0813_27763</name>
</gene>
<dbReference type="InterPro" id="IPR003689">
    <property type="entry name" value="ZIP"/>
</dbReference>
<dbReference type="Pfam" id="PF02535">
    <property type="entry name" value="Zip"/>
    <property type="match status" value="1"/>
</dbReference>
<feature type="transmembrane region" description="Helical" evidence="6">
    <location>
        <begin position="314"/>
        <end position="334"/>
    </location>
</feature>
<dbReference type="EMBL" id="JAOAOG010000243">
    <property type="protein sequence ID" value="KAJ6236376.1"/>
    <property type="molecule type" value="Genomic_DNA"/>
</dbReference>
<keyword evidence="3 6" id="KW-1133">Transmembrane helix</keyword>
<keyword evidence="2 6" id="KW-0812">Transmembrane</keyword>
<organism evidence="7 8">
    <name type="scientific">Anaeramoeba flamelloides</name>
    <dbReference type="NCBI Taxonomy" id="1746091"/>
    <lineage>
        <taxon>Eukaryota</taxon>
        <taxon>Metamonada</taxon>
        <taxon>Anaeramoebidae</taxon>
        <taxon>Anaeramoeba</taxon>
    </lineage>
</organism>
<keyword evidence="4 6" id="KW-0472">Membrane</keyword>
<evidence type="ECO:0000256" key="6">
    <source>
        <dbReference type="SAM" id="Phobius"/>
    </source>
</evidence>
<evidence type="ECO:0000256" key="2">
    <source>
        <dbReference type="ARBA" id="ARBA00022692"/>
    </source>
</evidence>
<feature type="transmembrane region" description="Helical" evidence="6">
    <location>
        <begin position="284"/>
        <end position="302"/>
    </location>
</feature>
<protein>
    <submittedName>
        <fullName evidence="7">Zinc transporter zip1</fullName>
    </submittedName>
</protein>
<feature type="transmembrane region" description="Helical" evidence="6">
    <location>
        <begin position="255"/>
        <end position="278"/>
    </location>
</feature>
<comment type="subcellular location">
    <subcellularLocation>
        <location evidence="1">Membrane</location>
        <topology evidence="1">Multi-pass membrane protein</topology>
    </subcellularLocation>
</comment>
<feature type="transmembrane region" description="Helical" evidence="6">
    <location>
        <begin position="40"/>
        <end position="59"/>
    </location>
</feature>
<evidence type="ECO:0000256" key="1">
    <source>
        <dbReference type="ARBA" id="ARBA00004141"/>
    </source>
</evidence>
<evidence type="ECO:0000313" key="7">
    <source>
        <dbReference type="EMBL" id="KAJ6236376.1"/>
    </source>
</evidence>
<sequence length="335" mass="36754">MKSTVVILKSIGIPIIFLFGVVGGLIPIKIAKYSQLYLSIGEAFAAGIFLGGGLVHMLSDANETLSKYYDYPVAAFCCCVTFLFLLFLEQALVPYLIFKVRKIYQSQEPLLVDQIGSIQKGSSHTSTDEDEDEDEEGNDKENLLSGTFDSSDGKNKFTGKINTELHDHHHHHHHHHHHDFSSPKNNKKASISTKLISFILFVSLSFHSLLAGMSFGIATRKEIIPILVAILSHKASAAFSLGVSLVRAYDKKLKFIISEVLVFSLTTPIGSVIGWVMSDYSGEKIVNVFLALASGSFLFVSMIEIRSSFDGNSLGVKTFATILGFTVMAILAIWG</sequence>
<evidence type="ECO:0000256" key="3">
    <source>
        <dbReference type="ARBA" id="ARBA00022989"/>
    </source>
</evidence>
<proteinExistence type="predicted"/>
<feature type="transmembrane region" description="Helical" evidence="6">
    <location>
        <begin position="223"/>
        <end position="243"/>
    </location>
</feature>
<feature type="transmembrane region" description="Helical" evidence="6">
    <location>
        <begin position="195"/>
        <end position="217"/>
    </location>
</feature>